<proteinExistence type="predicted"/>
<dbReference type="NCBIfam" id="TIGR03083">
    <property type="entry name" value="maleylpyruvate isomerase family mycothiol-dependent enzyme"/>
    <property type="match status" value="1"/>
</dbReference>
<name>A0ABQ3HQ66_9ACTN</name>
<feature type="domain" description="Mycothiol-dependent maleylpyruvate isomerase metal-binding" evidence="2">
    <location>
        <begin position="46"/>
        <end position="167"/>
    </location>
</feature>
<dbReference type="Pfam" id="PF07398">
    <property type="entry name" value="MDMPI_C"/>
    <property type="match status" value="1"/>
</dbReference>
<gene>
    <name evidence="3" type="ORF">GCM10011376_36480</name>
</gene>
<feature type="domain" description="MDMPI C-terminal" evidence="1">
    <location>
        <begin position="181"/>
        <end position="291"/>
    </location>
</feature>
<protein>
    <recommendedName>
        <fullName evidence="5">Maleylpyruvate isomerase family mycothiol-dependent enzyme</fullName>
    </recommendedName>
</protein>
<dbReference type="InterPro" id="IPR017517">
    <property type="entry name" value="Maleyloyr_isom"/>
</dbReference>
<dbReference type="InterPro" id="IPR010872">
    <property type="entry name" value="MDMPI_C-term_domain"/>
</dbReference>
<evidence type="ECO:0000259" key="2">
    <source>
        <dbReference type="Pfam" id="PF11716"/>
    </source>
</evidence>
<sequence>MHDYTLQCMPRDHGGRVGKGRGDRAAGAYGERVTHLSTRLAPNAYLAHLRAESARFREVLADCDPTARVPSCPDWDAAALLWHLAIVQRHWAQTLAARPEKPDVTEPTRPEAYADLLAAFDVWSADLAGAFEGVDPSEAAWNWSDDHTVGFILRRQAHEALIHRVDAELTAGLASDLDPLLATDGVDEVLGVMYGACPPWGVWEPGEGVVRVDTTDTGEQVWVRLGTFSGTSPDSGTTYTDEADLHVVPAPEEDVEPDVVVDGPAAALDLWLWRRGDDSEVSVAGDPETYARFRAVVDTPID</sequence>
<dbReference type="PANTHER" id="PTHR40758">
    <property type="entry name" value="CONSERVED PROTEIN"/>
    <property type="match status" value="1"/>
</dbReference>
<dbReference type="Pfam" id="PF11716">
    <property type="entry name" value="MDMPI_N"/>
    <property type="match status" value="1"/>
</dbReference>
<dbReference type="EMBL" id="BNAD01000016">
    <property type="protein sequence ID" value="GHE19038.1"/>
    <property type="molecule type" value="Genomic_DNA"/>
</dbReference>
<dbReference type="PANTHER" id="PTHR40758:SF1">
    <property type="entry name" value="CONSERVED PROTEIN"/>
    <property type="match status" value="1"/>
</dbReference>
<dbReference type="SUPFAM" id="SSF109854">
    <property type="entry name" value="DinB/YfiT-like putative metalloenzymes"/>
    <property type="match status" value="1"/>
</dbReference>
<accession>A0ABQ3HQ66</accession>
<keyword evidence="4" id="KW-1185">Reference proteome</keyword>
<evidence type="ECO:0000313" key="4">
    <source>
        <dbReference type="Proteomes" id="UP000597341"/>
    </source>
</evidence>
<dbReference type="InterPro" id="IPR024344">
    <property type="entry name" value="MDMPI_metal-binding"/>
</dbReference>
<evidence type="ECO:0000259" key="1">
    <source>
        <dbReference type="Pfam" id="PF07398"/>
    </source>
</evidence>
<comment type="caution">
    <text evidence="3">The sequence shown here is derived from an EMBL/GenBank/DDBJ whole genome shotgun (WGS) entry which is preliminary data.</text>
</comment>
<reference evidence="4" key="1">
    <citation type="journal article" date="2019" name="Int. J. Syst. Evol. Microbiol.">
        <title>The Global Catalogue of Microorganisms (GCM) 10K type strain sequencing project: providing services to taxonomists for standard genome sequencing and annotation.</title>
        <authorList>
            <consortium name="The Broad Institute Genomics Platform"/>
            <consortium name="The Broad Institute Genome Sequencing Center for Infectious Disease"/>
            <person name="Wu L."/>
            <person name="Ma J."/>
        </authorList>
    </citation>
    <scope>NUCLEOTIDE SEQUENCE [LARGE SCALE GENOMIC DNA]</scope>
    <source>
        <strain evidence="4">CGMCC 1.12791</strain>
    </source>
</reference>
<organism evidence="3 4">
    <name type="scientific">Nocardioides flavus</name>
    <name type="common">ex Wang et al. 2016</name>
    <dbReference type="NCBI Taxonomy" id="2058780"/>
    <lineage>
        <taxon>Bacteria</taxon>
        <taxon>Bacillati</taxon>
        <taxon>Actinomycetota</taxon>
        <taxon>Actinomycetes</taxon>
        <taxon>Propionibacteriales</taxon>
        <taxon>Nocardioidaceae</taxon>
        <taxon>Nocardioides</taxon>
    </lineage>
</organism>
<evidence type="ECO:0000313" key="3">
    <source>
        <dbReference type="EMBL" id="GHE19038.1"/>
    </source>
</evidence>
<dbReference type="InterPro" id="IPR034660">
    <property type="entry name" value="DinB/YfiT-like"/>
</dbReference>
<dbReference type="Proteomes" id="UP000597341">
    <property type="component" value="Unassembled WGS sequence"/>
</dbReference>
<evidence type="ECO:0008006" key="5">
    <source>
        <dbReference type="Google" id="ProtNLM"/>
    </source>
</evidence>